<comment type="caution">
    <text evidence="1">The sequence shown here is derived from an EMBL/GenBank/DDBJ whole genome shotgun (WGS) entry which is preliminary data.</text>
</comment>
<organism evidence="1 2">
    <name type="scientific">Nitrolancea hollandica Lb</name>
    <dbReference type="NCBI Taxonomy" id="1129897"/>
    <lineage>
        <taxon>Bacteria</taxon>
        <taxon>Pseudomonadati</taxon>
        <taxon>Thermomicrobiota</taxon>
        <taxon>Thermomicrobia</taxon>
        <taxon>Sphaerobacterales</taxon>
        <taxon>Sphaerobacterineae</taxon>
        <taxon>Sphaerobacteraceae</taxon>
        <taxon>Nitrolancea</taxon>
    </lineage>
</organism>
<sequence>MRLIPSQVHLASFLERVVFSAARRQPNGMAVASSTVAGVRPINANPRIPMTRAREGTEG</sequence>
<keyword evidence="2" id="KW-1185">Reference proteome</keyword>
<proteinExistence type="predicted"/>
<evidence type="ECO:0000313" key="2">
    <source>
        <dbReference type="Proteomes" id="UP000004221"/>
    </source>
</evidence>
<dbReference type="Proteomes" id="UP000004221">
    <property type="component" value="Unassembled WGS sequence"/>
</dbReference>
<accession>I4ENI6</accession>
<protein>
    <submittedName>
        <fullName evidence="1">Uncharacterized protein</fullName>
    </submittedName>
</protein>
<gene>
    <name evidence="1" type="ORF">NITHO_940007</name>
</gene>
<dbReference type="EMBL" id="CAGS01000731">
    <property type="protein sequence ID" value="CCF86249.1"/>
    <property type="molecule type" value="Genomic_DNA"/>
</dbReference>
<dbReference type="AlphaFoldDB" id="I4ENI6"/>
<evidence type="ECO:0000313" key="1">
    <source>
        <dbReference type="EMBL" id="CCF86249.1"/>
    </source>
</evidence>
<name>I4ENI6_9BACT</name>
<reference evidence="1 2" key="1">
    <citation type="journal article" date="2012" name="ISME J.">
        <title>Nitrification expanded: discovery, physiology and genomics of a nitrite-oxidizing bacterium from the phylum Chloroflexi.</title>
        <authorList>
            <person name="Sorokin D.Y."/>
            <person name="Lucker S."/>
            <person name="Vejmelkova D."/>
            <person name="Kostrikina N.A."/>
            <person name="Kleerebezem R."/>
            <person name="Rijpstra W.I."/>
            <person name="Damste J.S."/>
            <person name="Le Paslier D."/>
            <person name="Muyzer G."/>
            <person name="Wagner M."/>
            <person name="van Loosdrecht M.C."/>
            <person name="Daims H."/>
        </authorList>
    </citation>
    <scope>NUCLEOTIDE SEQUENCE [LARGE SCALE GENOMIC DNA]</scope>
    <source>
        <strain evidence="2">none</strain>
    </source>
</reference>